<dbReference type="Pfam" id="PF07228">
    <property type="entry name" value="SpoIIE"/>
    <property type="match status" value="1"/>
</dbReference>
<sequence>MESFAKASDRTRGTDDTGAVWEAAPYPVLVVDAGGAVRRANHAAGALFPAVRPGARLADVVPQWLAAAHHRGFLPHQDGHGTGAPPPAVIGPVGDRTYEAHPTRHEDGSVVWWLVDDTDHRLASDALRVERERTAFLAEASNLLLSSLNLERCMDVTARLAARHLADAAMVIAPRSGRRHPVTVCTMDGEPRRARLGVDPSDVPGLAEALQGFPPVPSRWIDPDSAPDWVVPDGFGRVGSMVVTPLPGHGVPAGALVLLRRSDRTSFNDSEEIFARLFAARAGAAMSAARLYAEQASITEILMRELLPPRLHHVDGVEFAAGYRPSADEERIGGDFYDVHPASVDGQESLVVLGDVCGKGLEAAVLTGKIRNTLHALLPMADDHQRVLRLLNGALLDSHHTRFATLVLASAVRRSGNVRLRLTSAGHPAPLIVRADGRVEEADTKGMLVGALPRIETRTHTTELAPGESCLLFTDGITEARGGPLGDELFGEDRLRTALAECAGMPAEAIVERVRMLVSEWLGTGRHDDMAVVAITAPRGAHLSAVGGHGPGRFTA</sequence>
<dbReference type="SMART" id="SM00331">
    <property type="entry name" value="PP2C_SIG"/>
    <property type="match status" value="1"/>
</dbReference>
<keyword evidence="4" id="KW-1185">Reference proteome</keyword>
<dbReference type="GO" id="GO:0016791">
    <property type="term" value="F:phosphatase activity"/>
    <property type="evidence" value="ECO:0007669"/>
    <property type="project" value="TreeGrafter"/>
</dbReference>
<dbReference type="SUPFAM" id="SSF55781">
    <property type="entry name" value="GAF domain-like"/>
    <property type="match status" value="1"/>
</dbReference>
<evidence type="ECO:0000259" key="2">
    <source>
        <dbReference type="SMART" id="SM00331"/>
    </source>
</evidence>
<evidence type="ECO:0000313" key="3">
    <source>
        <dbReference type="EMBL" id="MBB0230687.1"/>
    </source>
</evidence>
<dbReference type="PANTHER" id="PTHR43156">
    <property type="entry name" value="STAGE II SPORULATION PROTEIN E-RELATED"/>
    <property type="match status" value="1"/>
</dbReference>
<dbReference type="InterPro" id="IPR052016">
    <property type="entry name" value="Bact_Sigma-Reg"/>
</dbReference>
<dbReference type="Gene3D" id="3.30.450.40">
    <property type="match status" value="1"/>
</dbReference>
<protein>
    <submittedName>
        <fullName evidence="3">SpoIIE family protein phosphatase</fullName>
    </submittedName>
</protein>
<dbReference type="InterPro" id="IPR001932">
    <property type="entry name" value="PPM-type_phosphatase-like_dom"/>
</dbReference>
<dbReference type="EMBL" id="VKHS01000330">
    <property type="protein sequence ID" value="MBB0230687.1"/>
    <property type="molecule type" value="Genomic_DNA"/>
</dbReference>
<dbReference type="AlphaFoldDB" id="A0A7W3T4C8"/>
<dbReference type="InterPro" id="IPR036457">
    <property type="entry name" value="PPM-type-like_dom_sf"/>
</dbReference>
<feature type="domain" description="PPM-type phosphatase" evidence="2">
    <location>
        <begin position="314"/>
        <end position="537"/>
    </location>
</feature>
<proteinExistence type="predicted"/>
<keyword evidence="1" id="KW-0378">Hydrolase</keyword>
<reference evidence="4" key="1">
    <citation type="submission" date="2019-10" db="EMBL/GenBank/DDBJ databases">
        <title>Streptomyces sp. nov., a novel actinobacterium isolated from alkaline environment.</title>
        <authorList>
            <person name="Golinska P."/>
        </authorList>
    </citation>
    <scope>NUCLEOTIDE SEQUENCE [LARGE SCALE GENOMIC DNA]</scope>
    <source>
        <strain evidence="4">DSM 42108</strain>
    </source>
</reference>
<accession>A0A7W3T4C8</accession>
<evidence type="ECO:0000256" key="1">
    <source>
        <dbReference type="ARBA" id="ARBA00022801"/>
    </source>
</evidence>
<dbReference type="SUPFAM" id="SSF81606">
    <property type="entry name" value="PP2C-like"/>
    <property type="match status" value="1"/>
</dbReference>
<dbReference type="Proteomes" id="UP000530234">
    <property type="component" value="Unassembled WGS sequence"/>
</dbReference>
<dbReference type="InterPro" id="IPR029016">
    <property type="entry name" value="GAF-like_dom_sf"/>
</dbReference>
<name>A0A7W3T4C8_9ACTN</name>
<dbReference type="PANTHER" id="PTHR43156:SF2">
    <property type="entry name" value="STAGE II SPORULATION PROTEIN E"/>
    <property type="match status" value="1"/>
</dbReference>
<dbReference type="Gene3D" id="3.60.40.10">
    <property type="entry name" value="PPM-type phosphatase domain"/>
    <property type="match status" value="1"/>
</dbReference>
<gene>
    <name evidence="3" type="ORF">FOE67_14465</name>
</gene>
<organism evidence="3 4">
    <name type="scientific">Streptomyces calidiresistens</name>
    <dbReference type="NCBI Taxonomy" id="1485586"/>
    <lineage>
        <taxon>Bacteria</taxon>
        <taxon>Bacillati</taxon>
        <taxon>Actinomycetota</taxon>
        <taxon>Actinomycetes</taxon>
        <taxon>Kitasatosporales</taxon>
        <taxon>Streptomycetaceae</taxon>
        <taxon>Streptomyces</taxon>
    </lineage>
</organism>
<comment type="caution">
    <text evidence="3">The sequence shown here is derived from an EMBL/GenBank/DDBJ whole genome shotgun (WGS) entry which is preliminary data.</text>
</comment>
<evidence type="ECO:0000313" key="4">
    <source>
        <dbReference type="Proteomes" id="UP000530234"/>
    </source>
</evidence>